<feature type="transmembrane region" description="Helical" evidence="6">
    <location>
        <begin position="17"/>
        <end position="34"/>
    </location>
</feature>
<keyword evidence="4 6" id="KW-1133">Transmembrane helix</keyword>
<feature type="transmembrane region" description="Helical" evidence="6">
    <location>
        <begin position="203"/>
        <end position="221"/>
    </location>
</feature>
<name>A0A9D1HY75_9ACTN</name>
<organism evidence="8 9">
    <name type="scientific">Candidatus Coprovicinus avistercoris</name>
    <dbReference type="NCBI Taxonomy" id="2840754"/>
    <lineage>
        <taxon>Bacteria</taxon>
        <taxon>Bacillati</taxon>
        <taxon>Actinomycetota</taxon>
        <taxon>Coriobacteriia</taxon>
        <taxon>Coriobacteriales</taxon>
        <taxon>Coriobacteriaceae</taxon>
        <taxon>Coriobacteriaceae incertae sedis</taxon>
        <taxon>Candidatus Coprovicinus</taxon>
    </lineage>
</organism>
<dbReference type="PANTHER" id="PTHR46795:SF3">
    <property type="entry name" value="ABC TRANSPORTER PERMEASE"/>
    <property type="match status" value="1"/>
</dbReference>
<evidence type="ECO:0000256" key="1">
    <source>
        <dbReference type="ARBA" id="ARBA00004651"/>
    </source>
</evidence>
<sequence>MLFRIALSNIRRAGRDYLVYFLTLALAVTVFYAFNTISFQVDIAGVGSKNPGMGTLLGSIISGLTIFLAFVMGFLLVYANNYIMRRRKREFGLYQVLGMSRGQVARIMTLETIFVSFAALIVGIVLGIALSQIMVFFTASIFKTQIASFHFFISIQALITTVGCMIAIFLVTLIFNLRVVRKAKVIDLMSANRRNETIKVRNAWVSAVIFIIGAAAIGIAYARLLKDGLPVDGTAEEMNAFFLTTGIVVVGTILFFYGFSGFLLKALQATKGLYWRGLNMVTLRQLSARVNTVSLSMAVISMILFLALTAVSTGMSLADVMNNSVERGTPVDYSRTLVYLGDDSAAEMNEMAATNPDGAPTYAVADNPIDIMEASKNDVVNPDTPDAQSFDLSKIAGSYVQVNAYDSTPRGASMPLITLKDLCDMTGSPLPAGTESSDVTSLGLLVVKESNYNEYLRFRGMDEINLHGNGYLILSDMGGDLQNIYNKILSQHTELTLGGHTLTPIADSVPADASVFINAMMGMNSGTIVLPDSLVDALNLPLYNSYLLLNYADNVSTEEGDEYISEYRSYGEGVKDASGNVVGTWGTEASRTQTYESLDSMNGLISYLAIYIGFVLVLACAAILTIQQLSGVAEASSNYRILAELGTATSQMHHSIFAQQTIFFLFPLAIGAAHSAIALSVIVKLVSLFGGLTIAGSAGMTVAIFLVAYGGYFLLTYAMSKGIVRDAVHLRHSL</sequence>
<dbReference type="AlphaFoldDB" id="A0A9D1HY75"/>
<feature type="transmembrane region" description="Helical" evidence="6">
    <location>
        <begin position="604"/>
        <end position="626"/>
    </location>
</feature>
<dbReference type="InterPro" id="IPR052536">
    <property type="entry name" value="ABC-4_Integral_Memb_Prot"/>
</dbReference>
<dbReference type="Pfam" id="PF02687">
    <property type="entry name" value="FtsX"/>
    <property type="match status" value="1"/>
</dbReference>
<evidence type="ECO:0000313" key="8">
    <source>
        <dbReference type="EMBL" id="HIU24724.1"/>
    </source>
</evidence>
<feature type="transmembrane region" description="Helical" evidence="6">
    <location>
        <begin position="54"/>
        <end position="79"/>
    </location>
</feature>
<dbReference type="PANTHER" id="PTHR46795">
    <property type="entry name" value="ABC TRANSPORTER PERMEASE-RELATED-RELATED"/>
    <property type="match status" value="1"/>
</dbReference>
<comment type="caution">
    <text evidence="8">The sequence shown here is derived from an EMBL/GenBank/DDBJ whole genome shotgun (WGS) entry which is preliminary data.</text>
</comment>
<dbReference type="Proteomes" id="UP000824078">
    <property type="component" value="Unassembled WGS sequence"/>
</dbReference>
<feature type="transmembrane region" description="Helical" evidence="6">
    <location>
        <begin position="113"/>
        <end position="137"/>
    </location>
</feature>
<evidence type="ECO:0000256" key="5">
    <source>
        <dbReference type="ARBA" id="ARBA00023136"/>
    </source>
</evidence>
<dbReference type="EMBL" id="DVMQ01000018">
    <property type="protein sequence ID" value="HIU24724.1"/>
    <property type="molecule type" value="Genomic_DNA"/>
</dbReference>
<evidence type="ECO:0000259" key="7">
    <source>
        <dbReference type="Pfam" id="PF02687"/>
    </source>
</evidence>
<feature type="domain" description="ABC3 transporter permease C-terminal" evidence="7">
    <location>
        <begin position="65"/>
        <end position="183"/>
    </location>
</feature>
<comment type="subcellular location">
    <subcellularLocation>
        <location evidence="1">Cell membrane</location>
        <topology evidence="1">Multi-pass membrane protein</topology>
    </subcellularLocation>
</comment>
<feature type="transmembrane region" description="Helical" evidence="6">
    <location>
        <begin position="662"/>
        <end position="683"/>
    </location>
</feature>
<reference evidence="8" key="1">
    <citation type="submission" date="2020-10" db="EMBL/GenBank/DDBJ databases">
        <authorList>
            <person name="Gilroy R."/>
        </authorList>
    </citation>
    <scope>NUCLEOTIDE SEQUENCE</scope>
    <source>
        <strain evidence="8">ChiHjej12B11-29160</strain>
    </source>
</reference>
<keyword evidence="2" id="KW-1003">Cell membrane</keyword>
<feature type="transmembrane region" description="Helical" evidence="6">
    <location>
        <begin position="149"/>
        <end position="175"/>
    </location>
</feature>
<evidence type="ECO:0000256" key="2">
    <source>
        <dbReference type="ARBA" id="ARBA00022475"/>
    </source>
</evidence>
<dbReference type="GO" id="GO:0005886">
    <property type="term" value="C:plasma membrane"/>
    <property type="evidence" value="ECO:0007669"/>
    <property type="project" value="UniProtKB-SubCell"/>
</dbReference>
<proteinExistence type="predicted"/>
<reference evidence="8" key="2">
    <citation type="journal article" date="2021" name="PeerJ">
        <title>Extensive microbial diversity within the chicken gut microbiome revealed by metagenomics and culture.</title>
        <authorList>
            <person name="Gilroy R."/>
            <person name="Ravi A."/>
            <person name="Getino M."/>
            <person name="Pursley I."/>
            <person name="Horton D.L."/>
            <person name="Alikhan N.F."/>
            <person name="Baker D."/>
            <person name="Gharbi K."/>
            <person name="Hall N."/>
            <person name="Watson M."/>
            <person name="Adriaenssens E.M."/>
            <person name="Foster-Nyarko E."/>
            <person name="Jarju S."/>
            <person name="Secka A."/>
            <person name="Antonio M."/>
            <person name="Oren A."/>
            <person name="Chaudhuri R.R."/>
            <person name="La Ragione R."/>
            <person name="Hildebrand F."/>
            <person name="Pallen M.J."/>
        </authorList>
    </citation>
    <scope>NUCLEOTIDE SEQUENCE</scope>
    <source>
        <strain evidence="8">ChiHjej12B11-29160</strain>
    </source>
</reference>
<evidence type="ECO:0000256" key="6">
    <source>
        <dbReference type="SAM" id="Phobius"/>
    </source>
</evidence>
<evidence type="ECO:0000256" key="3">
    <source>
        <dbReference type="ARBA" id="ARBA00022692"/>
    </source>
</evidence>
<protein>
    <submittedName>
        <fullName evidence="8">ABC transporter permease</fullName>
    </submittedName>
</protein>
<evidence type="ECO:0000313" key="9">
    <source>
        <dbReference type="Proteomes" id="UP000824078"/>
    </source>
</evidence>
<gene>
    <name evidence="8" type="ORF">IAD17_07360</name>
</gene>
<feature type="transmembrane region" description="Helical" evidence="6">
    <location>
        <begin position="241"/>
        <end position="267"/>
    </location>
</feature>
<feature type="transmembrane region" description="Helical" evidence="6">
    <location>
        <begin position="689"/>
        <end position="715"/>
    </location>
</feature>
<feature type="transmembrane region" description="Helical" evidence="6">
    <location>
        <begin position="288"/>
        <end position="311"/>
    </location>
</feature>
<accession>A0A9D1HY75</accession>
<dbReference type="InterPro" id="IPR003838">
    <property type="entry name" value="ABC3_permease_C"/>
</dbReference>
<keyword evidence="3 6" id="KW-0812">Transmembrane</keyword>
<keyword evidence="5 6" id="KW-0472">Membrane</keyword>
<evidence type="ECO:0000256" key="4">
    <source>
        <dbReference type="ARBA" id="ARBA00022989"/>
    </source>
</evidence>